<organism evidence="2 3">
    <name type="scientific">Microcystis aeruginosa NIES-2519</name>
    <dbReference type="NCBI Taxonomy" id="2303981"/>
    <lineage>
        <taxon>Bacteria</taxon>
        <taxon>Bacillati</taxon>
        <taxon>Cyanobacteriota</taxon>
        <taxon>Cyanophyceae</taxon>
        <taxon>Oscillatoriophycideae</taxon>
        <taxon>Chroococcales</taxon>
        <taxon>Microcystaceae</taxon>
        <taxon>Microcystis</taxon>
    </lineage>
</organism>
<feature type="domain" description="EthD" evidence="1">
    <location>
        <begin position="31"/>
        <end position="114"/>
    </location>
</feature>
<evidence type="ECO:0000313" key="2">
    <source>
        <dbReference type="EMBL" id="GCA71029.1"/>
    </source>
</evidence>
<dbReference type="Proteomes" id="UP000323569">
    <property type="component" value="Unassembled WGS sequence"/>
</dbReference>
<dbReference type="AlphaFoldDB" id="A0A5A5R867"/>
<dbReference type="Gene3D" id="3.30.70.100">
    <property type="match status" value="2"/>
</dbReference>
<dbReference type="InterPro" id="IPR011008">
    <property type="entry name" value="Dimeric_a/b-barrel"/>
</dbReference>
<reference evidence="2 3" key="1">
    <citation type="submission" date="2018-09" db="EMBL/GenBank/DDBJ databases">
        <title>Evolutionary history of phycoerythrin pigmentation in the water bloom-forming cyanobacterium Microcystis aeruginosa.</title>
        <authorList>
            <person name="Tanabe Y."/>
            <person name="Tanabe Y."/>
            <person name="Yamaguchi H."/>
        </authorList>
    </citation>
    <scope>NUCLEOTIDE SEQUENCE [LARGE SCALE GENOMIC DNA]</scope>
    <source>
        <strain evidence="2 3">NIES-2519</strain>
    </source>
</reference>
<accession>A0A5A5R867</accession>
<dbReference type="Pfam" id="PF07110">
    <property type="entry name" value="EthD"/>
    <property type="match status" value="2"/>
</dbReference>
<name>A0A5A5R867_MICAE</name>
<evidence type="ECO:0000259" key="1">
    <source>
        <dbReference type="Pfam" id="PF07110"/>
    </source>
</evidence>
<proteinExistence type="predicted"/>
<feature type="domain" description="EthD" evidence="1">
    <location>
        <begin position="150"/>
        <end position="228"/>
    </location>
</feature>
<protein>
    <recommendedName>
        <fullName evidence="1">EthD domain-containing protein</fullName>
    </recommendedName>
</protein>
<sequence length="252" mass="29661">MNANPHLLFQLFVLYYENRNMIHQLIFAHPKPGMSEKEFQNYWVNFHAVYYASKIPQIRRYMVDTRIPFGSEPEEPLFSGVAEIWLENEQEQLASLQSKEFLAGARLDEPNWAAFWRTVGLDTNTHVLMEGPPLQKESTMVKLLILVKRKAGMPLEEFRQKMLGSHSAKVMKIPGLRRYFQCHVRDSFYGIGESLLDCVSMLWFDDIQKLEKAYKSTEYEQKILPDFADLFESKYIHTMVTDEHWIIGPEFR</sequence>
<evidence type="ECO:0000313" key="3">
    <source>
        <dbReference type="Proteomes" id="UP000323569"/>
    </source>
</evidence>
<gene>
    <name evidence="2" type="ORF">MiYa_02566</name>
</gene>
<dbReference type="InterPro" id="IPR009799">
    <property type="entry name" value="EthD_dom"/>
</dbReference>
<dbReference type="GO" id="GO:0016491">
    <property type="term" value="F:oxidoreductase activity"/>
    <property type="evidence" value="ECO:0007669"/>
    <property type="project" value="InterPro"/>
</dbReference>
<dbReference type="EMBL" id="BHVO01000042">
    <property type="protein sequence ID" value="GCA71029.1"/>
    <property type="molecule type" value="Genomic_DNA"/>
</dbReference>
<dbReference type="SUPFAM" id="SSF54909">
    <property type="entry name" value="Dimeric alpha+beta barrel"/>
    <property type="match status" value="2"/>
</dbReference>
<comment type="caution">
    <text evidence="2">The sequence shown here is derived from an EMBL/GenBank/DDBJ whole genome shotgun (WGS) entry which is preliminary data.</text>
</comment>